<keyword evidence="4" id="KW-1185">Reference proteome</keyword>
<dbReference type="InterPro" id="IPR011009">
    <property type="entry name" value="Kinase-like_dom_sf"/>
</dbReference>
<reference evidence="3" key="1">
    <citation type="submission" date="2022-11" db="EMBL/GenBank/DDBJ databases">
        <authorList>
            <person name="Petersen C."/>
        </authorList>
    </citation>
    <scope>NUCLEOTIDE SEQUENCE</scope>
    <source>
        <strain evidence="3">IBT 30069</strain>
    </source>
</reference>
<proteinExistence type="predicted"/>
<evidence type="ECO:0000313" key="4">
    <source>
        <dbReference type="Proteomes" id="UP001149165"/>
    </source>
</evidence>
<evidence type="ECO:0000259" key="2">
    <source>
        <dbReference type="Pfam" id="PF01636"/>
    </source>
</evidence>
<feature type="domain" description="Aminoglycoside phosphotransferase" evidence="2">
    <location>
        <begin position="48"/>
        <end position="289"/>
    </location>
</feature>
<reference evidence="3" key="2">
    <citation type="journal article" date="2023" name="IMA Fungus">
        <title>Comparative genomic study of the Penicillium genus elucidates a diverse pangenome and 15 lateral gene transfer events.</title>
        <authorList>
            <person name="Petersen C."/>
            <person name="Sorensen T."/>
            <person name="Nielsen M.R."/>
            <person name="Sondergaard T.E."/>
            <person name="Sorensen J.L."/>
            <person name="Fitzpatrick D.A."/>
            <person name="Frisvad J.C."/>
            <person name="Nielsen K.L."/>
        </authorList>
    </citation>
    <scope>NUCLEOTIDE SEQUENCE</scope>
    <source>
        <strain evidence="3">IBT 30069</strain>
    </source>
</reference>
<dbReference type="PANTHER" id="PTHR21310:SF15">
    <property type="entry name" value="AMINOGLYCOSIDE PHOSPHOTRANSFERASE DOMAIN-CONTAINING PROTEIN"/>
    <property type="match status" value="1"/>
</dbReference>
<feature type="compositionally biased region" description="Basic and acidic residues" evidence="1">
    <location>
        <begin position="372"/>
        <end position="381"/>
    </location>
</feature>
<evidence type="ECO:0000256" key="1">
    <source>
        <dbReference type="SAM" id="MobiDB-lite"/>
    </source>
</evidence>
<dbReference type="AlphaFoldDB" id="A0A9W9KNR0"/>
<dbReference type="Gene3D" id="3.90.1200.10">
    <property type="match status" value="1"/>
</dbReference>
<accession>A0A9W9KNR0</accession>
<dbReference type="Pfam" id="PF01636">
    <property type="entry name" value="APH"/>
    <property type="match status" value="1"/>
</dbReference>
<evidence type="ECO:0000313" key="3">
    <source>
        <dbReference type="EMBL" id="KAJ5113594.1"/>
    </source>
</evidence>
<gene>
    <name evidence="3" type="ORF">N7456_002128</name>
</gene>
<comment type="caution">
    <text evidence="3">The sequence shown here is derived from an EMBL/GenBank/DDBJ whole genome shotgun (WGS) entry which is preliminary data.</text>
</comment>
<dbReference type="PANTHER" id="PTHR21310">
    <property type="entry name" value="AMINOGLYCOSIDE PHOSPHOTRANSFERASE-RELATED-RELATED"/>
    <property type="match status" value="1"/>
</dbReference>
<sequence>MNTAPSLIEPFELLYPRIHKLWQQRLEDAKLTVFELESGPCHRILQVRVTQGQGPGYKDYILRIPWPWFNDIPFMIHYEVAPLELLKFNSIIPVPKVVAHDCTWDNPIRQPYVILECMAWRPLREVYCDLSPDEKRQIATQVAEMILNIQKVRDVHPGRPIWSHKTKGVLINPIDGGIPKSPTEARSSEEPSTQNYFQSFILQKVACAEGNDKIEASYLRRLHKIFLEMVPFEIWDDTDYVLSHGDLHMGNILVDGLKISGIIDWNLAQFAPRWYGCVPPVWLWDRRRTSARDEMFSAPRPINEEQRKVKQIFDDAVSPVFTRLAYQTQYRLARQLVNLIYVDPPVKSKFEALAQLESQWRCWRMVNGKSWRKADSKEEHSKKSKMGNPKSQRRIGRIGGR</sequence>
<feature type="compositionally biased region" description="Basic residues" evidence="1">
    <location>
        <begin position="391"/>
        <end position="401"/>
    </location>
</feature>
<dbReference type="SUPFAM" id="SSF56112">
    <property type="entry name" value="Protein kinase-like (PK-like)"/>
    <property type="match status" value="1"/>
</dbReference>
<dbReference type="OrthoDB" id="4342075at2759"/>
<name>A0A9W9KNR0_9EURO</name>
<feature type="region of interest" description="Disordered" evidence="1">
    <location>
        <begin position="372"/>
        <end position="401"/>
    </location>
</feature>
<organism evidence="3 4">
    <name type="scientific">Penicillium angulare</name>
    <dbReference type="NCBI Taxonomy" id="116970"/>
    <lineage>
        <taxon>Eukaryota</taxon>
        <taxon>Fungi</taxon>
        <taxon>Dikarya</taxon>
        <taxon>Ascomycota</taxon>
        <taxon>Pezizomycotina</taxon>
        <taxon>Eurotiomycetes</taxon>
        <taxon>Eurotiomycetidae</taxon>
        <taxon>Eurotiales</taxon>
        <taxon>Aspergillaceae</taxon>
        <taxon>Penicillium</taxon>
    </lineage>
</organism>
<dbReference type="EMBL" id="JAPQKH010000002">
    <property type="protein sequence ID" value="KAJ5113594.1"/>
    <property type="molecule type" value="Genomic_DNA"/>
</dbReference>
<protein>
    <recommendedName>
        <fullName evidence="2">Aminoglycoside phosphotransferase domain-containing protein</fullName>
    </recommendedName>
</protein>
<dbReference type="InterPro" id="IPR051678">
    <property type="entry name" value="AGP_Transferase"/>
</dbReference>
<dbReference type="Proteomes" id="UP001149165">
    <property type="component" value="Unassembled WGS sequence"/>
</dbReference>
<dbReference type="InterPro" id="IPR002575">
    <property type="entry name" value="Aminoglycoside_PTrfase"/>
</dbReference>